<dbReference type="Proteomes" id="UP000192738">
    <property type="component" value="Unassembled WGS sequence"/>
</dbReference>
<evidence type="ECO:0000313" key="3">
    <source>
        <dbReference type="Proteomes" id="UP000192738"/>
    </source>
</evidence>
<dbReference type="EMBL" id="FWXI01000019">
    <property type="protein sequence ID" value="SMD03432.1"/>
    <property type="molecule type" value="Genomic_DNA"/>
</dbReference>
<dbReference type="PANTHER" id="PTHR33408">
    <property type="entry name" value="TRANSPOSASE"/>
    <property type="match status" value="1"/>
</dbReference>
<proteinExistence type="predicted"/>
<accession>A0A1W2E210</accession>
<reference evidence="2 3" key="1">
    <citation type="submission" date="2017-04" db="EMBL/GenBank/DDBJ databases">
        <authorList>
            <person name="Afonso C.L."/>
            <person name="Miller P.J."/>
            <person name="Scott M.A."/>
            <person name="Spackman E."/>
            <person name="Goraichik I."/>
            <person name="Dimitrov K.M."/>
            <person name="Suarez D.L."/>
            <person name="Swayne D.E."/>
        </authorList>
    </citation>
    <scope>NUCLEOTIDE SEQUENCE [LARGE SCALE GENOMIC DNA]</scope>
    <source>
        <strain evidence="2 3">DSM 5090</strain>
    </source>
</reference>
<evidence type="ECO:0000313" key="2">
    <source>
        <dbReference type="EMBL" id="SMD03432.1"/>
    </source>
</evidence>
<dbReference type="RefSeq" id="WP_084577472.1">
    <property type="nucleotide sequence ID" value="NZ_CP155572.1"/>
</dbReference>
<feature type="domain" description="Transposase DDE" evidence="1">
    <location>
        <begin position="16"/>
        <end position="122"/>
    </location>
</feature>
<evidence type="ECO:0000259" key="1">
    <source>
        <dbReference type="Pfam" id="PF13751"/>
    </source>
</evidence>
<gene>
    <name evidence="2" type="ORF">SAMN04488500_11999</name>
</gene>
<dbReference type="Pfam" id="PF13751">
    <property type="entry name" value="DDE_Tnp_1_6"/>
    <property type="match status" value="1"/>
</dbReference>
<dbReference type="STRING" id="112901.SAMN04488500_11999"/>
<dbReference type="PANTHER" id="PTHR33408:SF2">
    <property type="entry name" value="TRANSPOSASE DDE DOMAIN-CONTAINING PROTEIN"/>
    <property type="match status" value="1"/>
</dbReference>
<protein>
    <submittedName>
        <fullName evidence="2">Transposase DDE domain-containing protein</fullName>
    </submittedName>
</protein>
<name>A0A1W2E210_9FIRM</name>
<keyword evidence="3" id="KW-1185">Reference proteome</keyword>
<sequence length="137" mass="15699">MGNYTVDKKRKKCGKSGWAQDSMRYTFDKTMCKDCPHKIECAGKETVVKRLDVGINTADYYEHSQRAQTQKFKEKYKKRASHEWKNGEMKQFHGLDRAKGYGLKNVSMQAKLTALAVNLKRIAALVSSIFLFLPKTA</sequence>
<organism evidence="2 3">
    <name type="scientific">Sporomusa malonica</name>
    <dbReference type="NCBI Taxonomy" id="112901"/>
    <lineage>
        <taxon>Bacteria</taxon>
        <taxon>Bacillati</taxon>
        <taxon>Bacillota</taxon>
        <taxon>Negativicutes</taxon>
        <taxon>Selenomonadales</taxon>
        <taxon>Sporomusaceae</taxon>
        <taxon>Sporomusa</taxon>
    </lineage>
</organism>
<dbReference type="AlphaFoldDB" id="A0A1W2E210"/>
<dbReference type="InterPro" id="IPR025668">
    <property type="entry name" value="Tnp_DDE_dom"/>
</dbReference>
<dbReference type="OrthoDB" id="1677543at2"/>